<sequence length="91" mass="10229">MSVLSLQLGRHSKNQGDAATNKPKDGKAKELASGDKHKKSKDDDKKKDSIIGSKDRDQKKDHKVLDQYCLKCDSNLHSIAQRYTLVMQNAF</sequence>
<dbReference type="AlphaFoldDB" id="A0A0B2URY0"/>
<protein>
    <submittedName>
        <fullName evidence="2">Uncharacterized protein</fullName>
    </submittedName>
</protein>
<evidence type="ECO:0000313" key="3">
    <source>
        <dbReference type="Proteomes" id="UP000031036"/>
    </source>
</evidence>
<name>A0A0B2URY0_TOXCA</name>
<feature type="compositionally biased region" description="Basic and acidic residues" evidence="1">
    <location>
        <begin position="22"/>
        <end position="61"/>
    </location>
</feature>
<reference evidence="2 3" key="1">
    <citation type="submission" date="2014-11" db="EMBL/GenBank/DDBJ databases">
        <title>Genetic blueprint of the zoonotic pathogen Toxocara canis.</title>
        <authorList>
            <person name="Zhu X.-Q."/>
            <person name="Korhonen P.K."/>
            <person name="Cai H."/>
            <person name="Young N.D."/>
            <person name="Nejsum P."/>
            <person name="von Samson-Himmelstjerna G."/>
            <person name="Boag P.R."/>
            <person name="Tan P."/>
            <person name="Li Q."/>
            <person name="Min J."/>
            <person name="Yang Y."/>
            <person name="Wang X."/>
            <person name="Fang X."/>
            <person name="Hall R.S."/>
            <person name="Hofmann A."/>
            <person name="Sternberg P.W."/>
            <person name="Jex A.R."/>
            <person name="Gasser R.B."/>
        </authorList>
    </citation>
    <scope>NUCLEOTIDE SEQUENCE [LARGE SCALE GENOMIC DNA]</scope>
    <source>
        <strain evidence="2">PN_DK_2014</strain>
    </source>
</reference>
<accession>A0A0B2URY0</accession>
<feature type="region of interest" description="Disordered" evidence="1">
    <location>
        <begin position="1"/>
        <end position="61"/>
    </location>
</feature>
<evidence type="ECO:0000313" key="2">
    <source>
        <dbReference type="EMBL" id="KHN71665.1"/>
    </source>
</evidence>
<dbReference type="EMBL" id="JPKZ01021369">
    <property type="protein sequence ID" value="KHN71665.1"/>
    <property type="molecule type" value="Genomic_DNA"/>
</dbReference>
<dbReference type="Proteomes" id="UP000031036">
    <property type="component" value="Unassembled WGS sequence"/>
</dbReference>
<keyword evidence="3" id="KW-1185">Reference proteome</keyword>
<organism evidence="2 3">
    <name type="scientific">Toxocara canis</name>
    <name type="common">Canine roundworm</name>
    <dbReference type="NCBI Taxonomy" id="6265"/>
    <lineage>
        <taxon>Eukaryota</taxon>
        <taxon>Metazoa</taxon>
        <taxon>Ecdysozoa</taxon>
        <taxon>Nematoda</taxon>
        <taxon>Chromadorea</taxon>
        <taxon>Rhabditida</taxon>
        <taxon>Spirurina</taxon>
        <taxon>Ascaridomorpha</taxon>
        <taxon>Ascaridoidea</taxon>
        <taxon>Toxocaridae</taxon>
        <taxon>Toxocara</taxon>
    </lineage>
</organism>
<proteinExistence type="predicted"/>
<evidence type="ECO:0000256" key="1">
    <source>
        <dbReference type="SAM" id="MobiDB-lite"/>
    </source>
</evidence>
<comment type="caution">
    <text evidence="2">The sequence shown here is derived from an EMBL/GenBank/DDBJ whole genome shotgun (WGS) entry which is preliminary data.</text>
</comment>
<gene>
    <name evidence="2" type="ORF">Tcan_02128</name>
</gene>